<dbReference type="Pfam" id="PF01425">
    <property type="entry name" value="Amidase"/>
    <property type="match status" value="1"/>
</dbReference>
<accession>A0A8S1H742</accession>
<dbReference type="OrthoDB" id="421993at2759"/>
<comment type="caution">
    <text evidence="2">The sequence shown here is derived from an EMBL/GenBank/DDBJ whole genome shotgun (WGS) entry which is preliminary data.</text>
</comment>
<reference evidence="2" key="1">
    <citation type="submission" date="2020-10" db="EMBL/GenBank/DDBJ databases">
        <authorList>
            <person name="Kikuchi T."/>
        </authorList>
    </citation>
    <scope>NUCLEOTIDE SEQUENCE</scope>
    <source>
        <strain evidence="2">NKZ352</strain>
    </source>
</reference>
<dbReference type="AlphaFoldDB" id="A0A8S1H742"/>
<dbReference type="InterPro" id="IPR023631">
    <property type="entry name" value="Amidase_dom"/>
</dbReference>
<protein>
    <recommendedName>
        <fullName evidence="1">Amidase domain-containing protein</fullName>
    </recommendedName>
</protein>
<evidence type="ECO:0000259" key="1">
    <source>
        <dbReference type="Pfam" id="PF01425"/>
    </source>
</evidence>
<keyword evidence="3" id="KW-1185">Reference proteome</keyword>
<dbReference type="PANTHER" id="PTHR11895:SF7">
    <property type="entry name" value="GLUTAMYL-TRNA(GLN) AMIDOTRANSFERASE SUBUNIT A, MITOCHONDRIAL"/>
    <property type="match status" value="1"/>
</dbReference>
<dbReference type="GO" id="GO:0032543">
    <property type="term" value="P:mitochondrial translation"/>
    <property type="evidence" value="ECO:0007669"/>
    <property type="project" value="TreeGrafter"/>
</dbReference>
<organism evidence="2 3">
    <name type="scientific">Caenorhabditis auriculariae</name>
    <dbReference type="NCBI Taxonomy" id="2777116"/>
    <lineage>
        <taxon>Eukaryota</taxon>
        <taxon>Metazoa</taxon>
        <taxon>Ecdysozoa</taxon>
        <taxon>Nematoda</taxon>
        <taxon>Chromadorea</taxon>
        <taxon>Rhabditida</taxon>
        <taxon>Rhabditina</taxon>
        <taxon>Rhabditomorpha</taxon>
        <taxon>Rhabditoidea</taxon>
        <taxon>Rhabditidae</taxon>
        <taxon>Peloderinae</taxon>
        <taxon>Caenorhabditis</taxon>
    </lineage>
</organism>
<evidence type="ECO:0000313" key="3">
    <source>
        <dbReference type="Proteomes" id="UP000835052"/>
    </source>
</evidence>
<gene>
    <name evidence="2" type="ORF">CAUJ_LOCUS7182</name>
</gene>
<dbReference type="GO" id="GO:0030956">
    <property type="term" value="C:glutamyl-tRNA(Gln) amidotransferase complex"/>
    <property type="evidence" value="ECO:0007669"/>
    <property type="project" value="TreeGrafter"/>
</dbReference>
<dbReference type="EMBL" id="CAJGYM010000020">
    <property type="protein sequence ID" value="CAD6191263.1"/>
    <property type="molecule type" value="Genomic_DNA"/>
</dbReference>
<feature type="domain" description="Amidase" evidence="1">
    <location>
        <begin position="4"/>
        <end position="431"/>
    </location>
</feature>
<dbReference type="InterPro" id="IPR036928">
    <property type="entry name" value="AS_sf"/>
</dbReference>
<dbReference type="Proteomes" id="UP000835052">
    <property type="component" value="Unassembled WGS sequence"/>
</dbReference>
<dbReference type="GO" id="GO:0005739">
    <property type="term" value="C:mitochondrion"/>
    <property type="evidence" value="ECO:0007669"/>
    <property type="project" value="TreeGrafter"/>
</dbReference>
<sequence length="450" mass="49261">MQRIEAAIEKAVRYRANGILITETFDLARKQAEAALQNGQTPFPVVIKDCFALKDYPTTCSSMMLESFVPPYTSKVVEKLISRGACIIGKANHDEYSMGTSSVLGHFGPVKSALEDASKYDWLVPGGSSGGSAVAVQAGLADMALASDTGGSTRNPAAFNGVFGFKPTYGTLSRYGLANSLDSPSIIARSAEECWKYFEYMTGKEVDDSTSTDSTKYLGKSSIKGLVVGVPREYHNEKLSEDGWQVWNSSLNNLKKNGALIKGVTLPFTKYSSACYHVITTVDVASNMARYDGIAYGYRPSEESSTYAMYAESRSTALNTVVRKRIIAGNFLLLRRYRKEFYERALKVRRLIKNELDKALGEVDVLVTPTASGTAPMYSQLRQSSYSREDEDDYFTQAANLAGIPAISVPFVRDYSLPIGIQVMAARKCDKLACDQTAHMNTITGLYVSS</sequence>
<evidence type="ECO:0000313" key="2">
    <source>
        <dbReference type="EMBL" id="CAD6191263.1"/>
    </source>
</evidence>
<proteinExistence type="predicted"/>
<dbReference type="GO" id="GO:0070681">
    <property type="term" value="P:glutaminyl-tRNAGln biosynthesis via transamidation"/>
    <property type="evidence" value="ECO:0007669"/>
    <property type="project" value="TreeGrafter"/>
</dbReference>
<dbReference type="Gene3D" id="3.90.1300.10">
    <property type="entry name" value="Amidase signature (AS) domain"/>
    <property type="match status" value="1"/>
</dbReference>
<dbReference type="SUPFAM" id="SSF75304">
    <property type="entry name" value="Amidase signature (AS) enzymes"/>
    <property type="match status" value="1"/>
</dbReference>
<dbReference type="PANTHER" id="PTHR11895">
    <property type="entry name" value="TRANSAMIDASE"/>
    <property type="match status" value="1"/>
</dbReference>
<dbReference type="GO" id="GO:0050567">
    <property type="term" value="F:glutaminyl-tRNA synthase (glutamine-hydrolyzing) activity"/>
    <property type="evidence" value="ECO:0007669"/>
    <property type="project" value="TreeGrafter"/>
</dbReference>
<dbReference type="InterPro" id="IPR000120">
    <property type="entry name" value="Amidase"/>
</dbReference>
<name>A0A8S1H742_9PELO</name>